<dbReference type="SMART" id="SM00966">
    <property type="entry name" value="SpoVT_AbrB"/>
    <property type="match status" value="1"/>
</dbReference>
<dbReference type="Gene3D" id="2.10.260.10">
    <property type="match status" value="1"/>
</dbReference>
<dbReference type="NCBIfam" id="TIGR01439">
    <property type="entry name" value="lp_hng_hel_AbrB"/>
    <property type="match status" value="1"/>
</dbReference>
<accession>A0A7X2D4J6</accession>
<dbReference type="SUPFAM" id="SSF89447">
    <property type="entry name" value="AbrB/MazE/MraZ-like"/>
    <property type="match status" value="1"/>
</dbReference>
<dbReference type="OrthoDB" id="9809003at2"/>
<name>A0A7X2D4J6_9PROT</name>
<proteinExistence type="predicted"/>
<dbReference type="Pfam" id="PF04014">
    <property type="entry name" value="MazE_antitoxin"/>
    <property type="match status" value="1"/>
</dbReference>
<keyword evidence="3" id="KW-1185">Reference proteome</keyword>
<dbReference type="RefSeq" id="WP_153347029.1">
    <property type="nucleotide sequence ID" value="NZ_WIVE01000111.1"/>
</dbReference>
<evidence type="ECO:0000259" key="1">
    <source>
        <dbReference type="SMART" id="SM00966"/>
    </source>
</evidence>
<dbReference type="EMBL" id="WIVE01000111">
    <property type="protein sequence ID" value="MQX38499.1"/>
    <property type="molecule type" value="Genomic_DNA"/>
</dbReference>
<evidence type="ECO:0000313" key="3">
    <source>
        <dbReference type="Proteomes" id="UP000434582"/>
    </source>
</evidence>
<keyword evidence="2" id="KW-0238">DNA-binding</keyword>
<reference evidence="2 3" key="1">
    <citation type="submission" date="2019-10" db="EMBL/GenBank/DDBJ databases">
        <title>Draft whole-genome sequence of the purple nonsulfur photosynthetic bacterium Roseospira navarrensis DSM 15114.</title>
        <authorList>
            <person name="Kyndt J.A."/>
            <person name="Meyer T.E."/>
        </authorList>
    </citation>
    <scope>NUCLEOTIDE SEQUENCE [LARGE SCALE GENOMIC DNA]</scope>
    <source>
        <strain evidence="2 3">DSM 15114</strain>
    </source>
</reference>
<evidence type="ECO:0000313" key="2">
    <source>
        <dbReference type="EMBL" id="MQX38499.1"/>
    </source>
</evidence>
<feature type="domain" description="SpoVT-AbrB" evidence="1">
    <location>
        <begin position="3"/>
        <end position="49"/>
    </location>
</feature>
<dbReference type="GO" id="GO:0003677">
    <property type="term" value="F:DNA binding"/>
    <property type="evidence" value="ECO:0007669"/>
    <property type="project" value="UniProtKB-KW"/>
</dbReference>
<dbReference type="Proteomes" id="UP000434582">
    <property type="component" value="Unassembled WGS sequence"/>
</dbReference>
<gene>
    <name evidence="2" type="ORF">GHC57_18455</name>
</gene>
<dbReference type="InterPro" id="IPR037914">
    <property type="entry name" value="SpoVT-AbrB_sf"/>
</dbReference>
<dbReference type="AlphaFoldDB" id="A0A7X2D4J6"/>
<protein>
    <submittedName>
        <fullName evidence="2">AbrB/MazE/SpoVT family DNA-binding domain-containing protein</fullName>
    </submittedName>
</protein>
<sequence>MDAILSTTGQITLPKSLRDRLHLNAGDRVGFRIDADGTVRIIPKTRSVRDLKGCLPRPESPVSLEDMDRAIAAGAADSG</sequence>
<organism evidence="2 3">
    <name type="scientific">Roseospira navarrensis</name>
    <dbReference type="NCBI Taxonomy" id="140058"/>
    <lineage>
        <taxon>Bacteria</taxon>
        <taxon>Pseudomonadati</taxon>
        <taxon>Pseudomonadota</taxon>
        <taxon>Alphaproteobacteria</taxon>
        <taxon>Rhodospirillales</taxon>
        <taxon>Rhodospirillaceae</taxon>
        <taxon>Roseospira</taxon>
    </lineage>
</organism>
<comment type="caution">
    <text evidence="2">The sequence shown here is derived from an EMBL/GenBank/DDBJ whole genome shotgun (WGS) entry which is preliminary data.</text>
</comment>
<dbReference type="InterPro" id="IPR007159">
    <property type="entry name" value="SpoVT-AbrB_dom"/>
</dbReference>